<accession>A0A2G1MIR4</accession>
<name>A0A2G1MIR4_9RHOB</name>
<proteinExistence type="predicted"/>
<protein>
    <submittedName>
        <fullName evidence="7">Sodium:calcium antiporter</fullName>
    </submittedName>
</protein>
<feature type="domain" description="Sodium/calcium exchanger membrane region" evidence="6">
    <location>
        <begin position="6"/>
        <end position="144"/>
    </location>
</feature>
<dbReference type="Gene3D" id="6.10.280.80">
    <property type="entry name" value="NCX, peripheral helical region"/>
    <property type="match status" value="1"/>
</dbReference>
<keyword evidence="8" id="KW-1185">Reference proteome</keyword>
<dbReference type="PANTHER" id="PTHR10846:SF8">
    <property type="entry name" value="INNER MEMBRANE PROTEIN YRBG"/>
    <property type="match status" value="1"/>
</dbReference>
<dbReference type="AlphaFoldDB" id="A0A2G1MIR4"/>
<evidence type="ECO:0000256" key="4">
    <source>
        <dbReference type="ARBA" id="ARBA00023136"/>
    </source>
</evidence>
<dbReference type="Proteomes" id="UP000221860">
    <property type="component" value="Unassembled WGS sequence"/>
</dbReference>
<dbReference type="PANTHER" id="PTHR10846">
    <property type="entry name" value="SODIUM/POTASSIUM/CALCIUM EXCHANGER"/>
    <property type="match status" value="1"/>
</dbReference>
<evidence type="ECO:0000256" key="2">
    <source>
        <dbReference type="ARBA" id="ARBA00022692"/>
    </source>
</evidence>
<dbReference type="GO" id="GO:0005886">
    <property type="term" value="C:plasma membrane"/>
    <property type="evidence" value="ECO:0007669"/>
    <property type="project" value="TreeGrafter"/>
</dbReference>
<dbReference type="InterPro" id="IPR004837">
    <property type="entry name" value="NaCa_Exmemb"/>
</dbReference>
<feature type="transmembrane region" description="Helical" evidence="5">
    <location>
        <begin position="307"/>
        <end position="324"/>
    </location>
</feature>
<feature type="transmembrane region" description="Helical" evidence="5">
    <location>
        <begin position="282"/>
        <end position="300"/>
    </location>
</feature>
<evidence type="ECO:0000256" key="3">
    <source>
        <dbReference type="ARBA" id="ARBA00022989"/>
    </source>
</evidence>
<evidence type="ECO:0000259" key="6">
    <source>
        <dbReference type="Pfam" id="PF01699"/>
    </source>
</evidence>
<evidence type="ECO:0000256" key="5">
    <source>
        <dbReference type="SAM" id="Phobius"/>
    </source>
</evidence>
<keyword evidence="2 5" id="KW-0812">Transmembrane</keyword>
<feature type="transmembrane region" description="Helical" evidence="5">
    <location>
        <begin position="104"/>
        <end position="121"/>
    </location>
</feature>
<dbReference type="NCBIfam" id="TIGR00367">
    <property type="entry name" value="calcium/sodium antiporter"/>
    <property type="match status" value="1"/>
</dbReference>
<feature type="transmembrane region" description="Helical" evidence="5">
    <location>
        <begin position="248"/>
        <end position="270"/>
    </location>
</feature>
<comment type="subcellular location">
    <subcellularLocation>
        <location evidence="1">Membrane</location>
        <topology evidence="1">Multi-pass membrane protein</topology>
    </subcellularLocation>
</comment>
<dbReference type="InterPro" id="IPR044880">
    <property type="entry name" value="NCX_ion-bd_dom_sf"/>
</dbReference>
<keyword evidence="3 5" id="KW-1133">Transmembrane helix</keyword>
<feature type="transmembrane region" description="Helical" evidence="5">
    <location>
        <begin position="218"/>
        <end position="241"/>
    </location>
</feature>
<feature type="transmembrane region" description="Helical" evidence="5">
    <location>
        <begin position="186"/>
        <end position="212"/>
    </location>
</feature>
<dbReference type="OrthoDB" id="9794225at2"/>
<dbReference type="EMBL" id="NQWH01000006">
    <property type="protein sequence ID" value="PHP28646.1"/>
    <property type="molecule type" value="Genomic_DNA"/>
</dbReference>
<gene>
    <name evidence="7" type="ORF">CJ301_05450</name>
</gene>
<evidence type="ECO:0000313" key="8">
    <source>
        <dbReference type="Proteomes" id="UP000221860"/>
    </source>
</evidence>
<dbReference type="Gene3D" id="1.20.1420.30">
    <property type="entry name" value="NCX, central ion-binding region"/>
    <property type="match status" value="2"/>
</dbReference>
<dbReference type="GO" id="GO:0006874">
    <property type="term" value="P:intracellular calcium ion homeostasis"/>
    <property type="evidence" value="ECO:0007669"/>
    <property type="project" value="TreeGrafter"/>
</dbReference>
<dbReference type="InterPro" id="IPR004481">
    <property type="entry name" value="K/Na/Ca-exchanger"/>
</dbReference>
<dbReference type="GO" id="GO:0008273">
    <property type="term" value="F:calcium, potassium:sodium antiporter activity"/>
    <property type="evidence" value="ECO:0007669"/>
    <property type="project" value="TreeGrafter"/>
</dbReference>
<keyword evidence="4 5" id="KW-0472">Membrane</keyword>
<comment type="caution">
    <text evidence="7">The sequence shown here is derived from an EMBL/GenBank/DDBJ whole genome shotgun (WGS) entry which is preliminary data.</text>
</comment>
<organism evidence="7 8">
    <name type="scientific">Limimaricola cinnabarinus</name>
    <dbReference type="NCBI Taxonomy" id="1125964"/>
    <lineage>
        <taxon>Bacteria</taxon>
        <taxon>Pseudomonadati</taxon>
        <taxon>Pseudomonadota</taxon>
        <taxon>Alphaproteobacteria</taxon>
        <taxon>Rhodobacterales</taxon>
        <taxon>Paracoccaceae</taxon>
        <taxon>Limimaricola</taxon>
    </lineage>
</organism>
<dbReference type="Pfam" id="PF01699">
    <property type="entry name" value="Na_Ca_ex"/>
    <property type="match status" value="2"/>
</dbReference>
<feature type="transmembrane region" description="Helical" evidence="5">
    <location>
        <begin position="127"/>
        <end position="144"/>
    </location>
</feature>
<dbReference type="GO" id="GO:0005262">
    <property type="term" value="F:calcium channel activity"/>
    <property type="evidence" value="ECO:0007669"/>
    <property type="project" value="TreeGrafter"/>
</dbReference>
<reference evidence="7 8" key="1">
    <citation type="submission" date="2017-08" db="EMBL/GenBank/DDBJ databases">
        <title>Draft Genome Sequence of Loktanella cinnabarina Strain XM1, Isolated from Coastal Surface Water.</title>
        <authorList>
            <person name="Ma R."/>
            <person name="Wang J."/>
            <person name="Wang Q."/>
            <person name="Ma Z."/>
            <person name="Li J."/>
            <person name="Chen L."/>
        </authorList>
    </citation>
    <scope>NUCLEOTIDE SEQUENCE [LARGE SCALE GENOMIC DNA]</scope>
    <source>
        <strain evidence="7 8">XM1</strain>
    </source>
</reference>
<feature type="domain" description="Sodium/calcium exchanger membrane region" evidence="6">
    <location>
        <begin position="186"/>
        <end position="324"/>
    </location>
</feature>
<sequence>MMDMWLPLIGGLVLLIAGGDLLVRGAVKVAERLGVSPLVIGLTLVGFGTSTPELVTSVQAALSGSPGIAIGNIVGSNIANILLILGISALILPIAVSSSALRRDAVVMLGVAVVFAVLSFAMPFGRLVGVALIAALIAYIYLAFRQESSAAEHGAIYDKAAALEAVDPGLHPKPSPAGGMITPLQLAVGGLMLVVVGGAFLVKGAVAIAQSFGIPETVIGLTIVAVGTSMPELVTSVVAAFKRQSDVAFGNIVGSNIYNILGIGGGTALISPTRVPEQIVTFDNLLMVGVSLLLVIFAATGLRIARWEGAVLLTGYLVYLYVLWP</sequence>
<feature type="transmembrane region" description="Helical" evidence="5">
    <location>
        <begin position="68"/>
        <end position="92"/>
    </location>
</feature>
<evidence type="ECO:0000313" key="7">
    <source>
        <dbReference type="EMBL" id="PHP28646.1"/>
    </source>
</evidence>
<dbReference type="RefSeq" id="WP_099275081.1">
    <property type="nucleotide sequence ID" value="NZ_KZ304953.1"/>
</dbReference>
<evidence type="ECO:0000256" key="1">
    <source>
        <dbReference type="ARBA" id="ARBA00004141"/>
    </source>
</evidence>